<dbReference type="InterPro" id="IPR046358">
    <property type="entry name" value="Flagellin_C"/>
</dbReference>
<keyword evidence="3" id="KW-0975">Bacterial flagellum</keyword>
<comment type="subcellular location">
    <subcellularLocation>
        <location evidence="1">Bacterial flagellum</location>
    </subcellularLocation>
</comment>
<accession>A0A2D6YFG0</accession>
<evidence type="ECO:0000256" key="3">
    <source>
        <dbReference type="ARBA" id="ARBA00023143"/>
    </source>
</evidence>
<dbReference type="PANTHER" id="PTHR42792">
    <property type="entry name" value="FLAGELLIN"/>
    <property type="match status" value="1"/>
</dbReference>
<dbReference type="Pfam" id="PF00700">
    <property type="entry name" value="Flagellin_C"/>
    <property type="match status" value="1"/>
</dbReference>
<organism evidence="5 6">
    <name type="scientific">SAR324 cluster bacterium</name>
    <dbReference type="NCBI Taxonomy" id="2024889"/>
    <lineage>
        <taxon>Bacteria</taxon>
        <taxon>Deltaproteobacteria</taxon>
        <taxon>SAR324 cluster</taxon>
    </lineage>
</organism>
<evidence type="ECO:0000256" key="1">
    <source>
        <dbReference type="ARBA" id="ARBA00004365"/>
    </source>
</evidence>
<feature type="domain" description="Flagellin C-terminal" evidence="4">
    <location>
        <begin position="106"/>
        <end position="192"/>
    </location>
</feature>
<dbReference type="InterPro" id="IPR042187">
    <property type="entry name" value="Flagellin_C_sub2"/>
</dbReference>
<reference evidence="6" key="1">
    <citation type="submission" date="2017-09" db="EMBL/GenBank/DDBJ databases">
        <title>The Reconstruction of 2,631 Draft Metagenome-Assembled Genomes from the Global Oceans.</title>
        <authorList>
            <person name="Tully B.J."/>
            <person name="Graham E.D."/>
            <person name="Heidelberg J.F."/>
        </authorList>
    </citation>
    <scope>NUCLEOTIDE SEQUENCE [LARGE SCALE GENOMIC DNA]</scope>
</reference>
<comment type="similarity">
    <text evidence="2">Belongs to the bacterial flagellin family.</text>
</comment>
<evidence type="ECO:0000313" key="6">
    <source>
        <dbReference type="Proteomes" id="UP000226525"/>
    </source>
</evidence>
<dbReference type="Gene3D" id="6.10.10.10">
    <property type="entry name" value="Flagellar export chaperone, C-terminal domain"/>
    <property type="match status" value="1"/>
</dbReference>
<protein>
    <recommendedName>
        <fullName evidence="4">Flagellin C-terminal domain-containing protein</fullName>
    </recommendedName>
</protein>
<sequence>MENALDTIDRISTNTQFGSKNLLDGSGKAAVEVPEAAAEAAAEAASAGKDSKSLAFQIGANRGQMVSIDLPSVATTELAKGVSNQSGFASLADVDVTTGQGAQDAMAVIDTAIEEIAVARGEMGAFQKNTLESNLTSLRIHTENLTAAESSIRDADIAVELAAFTRNQIMTQSATAQLAQANALPKNVMALLASQ</sequence>
<dbReference type="SUPFAM" id="SSF64518">
    <property type="entry name" value="Phase 1 flagellin"/>
    <property type="match status" value="1"/>
</dbReference>
<evidence type="ECO:0000313" key="5">
    <source>
        <dbReference type="EMBL" id="MAH61870.1"/>
    </source>
</evidence>
<comment type="caution">
    <text evidence="5">The sequence shown here is derived from an EMBL/GenBank/DDBJ whole genome shotgun (WGS) entry which is preliminary data.</text>
</comment>
<dbReference type="PANTHER" id="PTHR42792:SF2">
    <property type="entry name" value="FLAGELLIN"/>
    <property type="match status" value="1"/>
</dbReference>
<dbReference type="EMBL" id="NZEX01000003">
    <property type="protein sequence ID" value="MAH61870.1"/>
    <property type="molecule type" value="Genomic_DNA"/>
</dbReference>
<proteinExistence type="inferred from homology"/>
<dbReference type="Proteomes" id="UP000226525">
    <property type="component" value="Unassembled WGS sequence"/>
</dbReference>
<dbReference type="Gene3D" id="1.20.1330.10">
    <property type="entry name" value="f41 fragment of flagellin, N-terminal domain"/>
    <property type="match status" value="1"/>
</dbReference>
<dbReference type="GO" id="GO:0005198">
    <property type="term" value="F:structural molecule activity"/>
    <property type="evidence" value="ECO:0007669"/>
    <property type="project" value="InterPro"/>
</dbReference>
<evidence type="ECO:0000256" key="2">
    <source>
        <dbReference type="ARBA" id="ARBA00005709"/>
    </source>
</evidence>
<name>A0A2D6YFG0_9DELT</name>
<gene>
    <name evidence="5" type="ORF">CMN54_00170</name>
</gene>
<dbReference type="InterPro" id="IPR001492">
    <property type="entry name" value="Flagellin"/>
</dbReference>
<dbReference type="AlphaFoldDB" id="A0A2D6YFG0"/>
<dbReference type="GO" id="GO:0009288">
    <property type="term" value="C:bacterial-type flagellum"/>
    <property type="evidence" value="ECO:0007669"/>
    <property type="project" value="UniProtKB-SubCell"/>
</dbReference>
<evidence type="ECO:0000259" key="4">
    <source>
        <dbReference type="Pfam" id="PF00700"/>
    </source>
</evidence>